<keyword evidence="1" id="KW-0812">Transmembrane</keyword>
<dbReference type="Proteomes" id="UP000244893">
    <property type="component" value="Unassembled WGS sequence"/>
</dbReference>
<name>A0A2V1HXR1_9MICO</name>
<evidence type="ECO:0000256" key="1">
    <source>
        <dbReference type="SAM" id="Phobius"/>
    </source>
</evidence>
<keyword evidence="1" id="KW-0472">Membrane</keyword>
<reference evidence="2 3" key="1">
    <citation type="submission" date="2018-05" db="EMBL/GenBank/DDBJ databases">
        <title>Amnibacterium sp. M8JJ-5, whole genome shotgun sequence.</title>
        <authorList>
            <person name="Tuo L."/>
        </authorList>
    </citation>
    <scope>NUCLEOTIDE SEQUENCE [LARGE SCALE GENOMIC DNA]</scope>
    <source>
        <strain evidence="2 3">M8JJ-5</strain>
    </source>
</reference>
<evidence type="ECO:0000313" key="2">
    <source>
        <dbReference type="EMBL" id="PVZ95144.1"/>
    </source>
</evidence>
<feature type="transmembrane region" description="Helical" evidence="1">
    <location>
        <begin position="69"/>
        <end position="90"/>
    </location>
</feature>
<gene>
    <name evidence="2" type="ORF">DDQ50_01015</name>
</gene>
<dbReference type="AlphaFoldDB" id="A0A2V1HXR1"/>
<proteinExistence type="predicted"/>
<evidence type="ECO:0000313" key="3">
    <source>
        <dbReference type="Proteomes" id="UP000244893"/>
    </source>
</evidence>
<dbReference type="OrthoDB" id="5196233at2"/>
<dbReference type="RefSeq" id="WP_116754882.1">
    <property type="nucleotide sequence ID" value="NZ_JBHUEX010000001.1"/>
</dbReference>
<organism evidence="2 3">
    <name type="scientific">Amnibacterium flavum</name>
    <dbReference type="NCBI Taxonomy" id="2173173"/>
    <lineage>
        <taxon>Bacteria</taxon>
        <taxon>Bacillati</taxon>
        <taxon>Actinomycetota</taxon>
        <taxon>Actinomycetes</taxon>
        <taxon>Micrococcales</taxon>
        <taxon>Microbacteriaceae</taxon>
        <taxon>Amnibacterium</taxon>
    </lineage>
</organism>
<evidence type="ECO:0008006" key="4">
    <source>
        <dbReference type="Google" id="ProtNLM"/>
    </source>
</evidence>
<sequence length="251" mass="25214">MSSLSLTKPITFGKKKTSEGADAVDTARTSGAAIATATPGLGGVPRANLLPPSVLDAAKGRRAMRGMMVGLAFAVVVAVAGSAAAGVFAMSRSVALAMERANTDTLLAQQLKYSDVSTTLSSISTLTAAQQAVGATDVVWADYLASVRAALPAGVQITNISVEATSPTTAVATGATALSLPRAASLSLTVTSGDLASVRAWMDNLAGLPGYADALLGSVTLSPEGVYESVVSLGVNGEIYSGRFTTTEDAQ</sequence>
<comment type="caution">
    <text evidence="2">The sequence shown here is derived from an EMBL/GenBank/DDBJ whole genome shotgun (WGS) entry which is preliminary data.</text>
</comment>
<keyword evidence="1" id="KW-1133">Transmembrane helix</keyword>
<dbReference type="EMBL" id="QEOP01000001">
    <property type="protein sequence ID" value="PVZ95144.1"/>
    <property type="molecule type" value="Genomic_DNA"/>
</dbReference>
<accession>A0A2V1HXR1</accession>
<protein>
    <recommendedName>
        <fullName evidence="4">Fimbrial assembly protein</fullName>
    </recommendedName>
</protein>
<keyword evidence="3" id="KW-1185">Reference proteome</keyword>